<dbReference type="PANTHER" id="PTHR33312:SF5">
    <property type="entry name" value="MEMBRANE-ASSOCIATED KINASE REGULATOR 4-RELATED"/>
    <property type="match status" value="1"/>
</dbReference>
<sequence>MAVSFTGNGPEDDEYIDMEITSFSNFFSNSRASREFEFQMSSLSMEREPTTSPADELFYKGKLLPLHLPPHLLEISESGFGSGYGNKSGVFEEFYGTPLATAVTTPTSTSTPFESCNISPCDSCSVSRELNPDEYSFYENEYSAETDVSCRWIGESENLKKSWTKKALKLSSRLKASRAYLKSVFGKSSCTYESSAATKDGNRATIPNPKLKRSQFRQMNQDKGKKLVDNGTGNGRSNLHRRSFSMAIKRHSSTNKSSTSSSSSSSSSNSNGSNSFQSLQSLKRSGSVNAKIESPIQGAIAHCKRSQMSSRKPTGDAGLFSLSASDMAVCEDQERPDLWRG</sequence>
<dbReference type="InterPro" id="IPR039620">
    <property type="entry name" value="BKI1/MAKR1/3/4"/>
</dbReference>
<accession>A0ABR2BSX4</accession>
<evidence type="ECO:0000313" key="1">
    <source>
        <dbReference type="EMBL" id="KAK8510246.1"/>
    </source>
</evidence>
<gene>
    <name evidence="1" type="ORF">V6N12_008119</name>
</gene>
<proteinExistence type="predicted"/>
<evidence type="ECO:0000313" key="2">
    <source>
        <dbReference type="Proteomes" id="UP001472677"/>
    </source>
</evidence>
<dbReference type="EMBL" id="JBBPBM010000088">
    <property type="protein sequence ID" value="KAK8510246.1"/>
    <property type="molecule type" value="Genomic_DNA"/>
</dbReference>
<keyword evidence="2" id="KW-1185">Reference proteome</keyword>
<comment type="caution">
    <text evidence="1">The sequence shown here is derived from an EMBL/GenBank/DDBJ whole genome shotgun (WGS) entry which is preliminary data.</text>
</comment>
<name>A0ABR2BSX4_9ROSI</name>
<reference evidence="1 2" key="1">
    <citation type="journal article" date="2024" name="G3 (Bethesda)">
        <title>Genome assembly of Hibiscus sabdariffa L. provides insights into metabolisms of medicinal natural products.</title>
        <authorList>
            <person name="Kim T."/>
        </authorList>
    </citation>
    <scope>NUCLEOTIDE SEQUENCE [LARGE SCALE GENOMIC DNA]</scope>
    <source>
        <strain evidence="1">TK-2024</strain>
        <tissue evidence="1">Old leaves</tissue>
    </source>
</reference>
<protein>
    <submittedName>
        <fullName evidence="1">Uncharacterized protein</fullName>
    </submittedName>
</protein>
<dbReference type="Proteomes" id="UP001472677">
    <property type="component" value="Unassembled WGS sequence"/>
</dbReference>
<organism evidence="1 2">
    <name type="scientific">Hibiscus sabdariffa</name>
    <name type="common">roselle</name>
    <dbReference type="NCBI Taxonomy" id="183260"/>
    <lineage>
        <taxon>Eukaryota</taxon>
        <taxon>Viridiplantae</taxon>
        <taxon>Streptophyta</taxon>
        <taxon>Embryophyta</taxon>
        <taxon>Tracheophyta</taxon>
        <taxon>Spermatophyta</taxon>
        <taxon>Magnoliopsida</taxon>
        <taxon>eudicotyledons</taxon>
        <taxon>Gunneridae</taxon>
        <taxon>Pentapetalae</taxon>
        <taxon>rosids</taxon>
        <taxon>malvids</taxon>
        <taxon>Malvales</taxon>
        <taxon>Malvaceae</taxon>
        <taxon>Malvoideae</taxon>
        <taxon>Hibiscus</taxon>
    </lineage>
</organism>
<dbReference type="PANTHER" id="PTHR33312">
    <property type="entry name" value="MEMBRANE-ASSOCIATED KINASE REGULATOR 4-RELATED"/>
    <property type="match status" value="1"/>
</dbReference>